<evidence type="ECO:0000313" key="2">
    <source>
        <dbReference type="Proteomes" id="UP000317303"/>
    </source>
</evidence>
<dbReference type="AlphaFoldDB" id="A0A660CGX6"/>
<reference evidence="1 2" key="1">
    <citation type="submission" date="2019-07" db="EMBL/GenBank/DDBJ databases">
        <title>R&amp;d 2014.</title>
        <authorList>
            <person name="Klenk H.-P."/>
        </authorList>
    </citation>
    <scope>NUCLEOTIDE SEQUENCE [LARGE SCALE GENOMIC DNA]</scope>
    <source>
        <strain evidence="1 2">DSM 43194</strain>
    </source>
</reference>
<organism evidence="1 2">
    <name type="scientific">Prauserella rugosa</name>
    <dbReference type="NCBI Taxonomy" id="43354"/>
    <lineage>
        <taxon>Bacteria</taxon>
        <taxon>Bacillati</taxon>
        <taxon>Actinomycetota</taxon>
        <taxon>Actinomycetes</taxon>
        <taxon>Pseudonocardiales</taxon>
        <taxon>Pseudonocardiaceae</taxon>
        <taxon>Prauserella</taxon>
    </lineage>
</organism>
<dbReference type="EMBL" id="VLJV01000001">
    <property type="protein sequence ID" value="TWH21127.1"/>
    <property type="molecule type" value="Genomic_DNA"/>
</dbReference>
<sequence length="96" mass="10472">MVELVMGTLIFVLVVLMAAARVKARLQDVDKARDRVRKELLDGGETAKIRIFESHPLSDVQIIEVARSEGFAYRGVGAEGAGYAALDFVKGTGRHD</sequence>
<dbReference type="RefSeq" id="WP_030532243.1">
    <property type="nucleotide sequence ID" value="NZ_JOIJ01000007.1"/>
</dbReference>
<dbReference type="Proteomes" id="UP000317303">
    <property type="component" value="Unassembled WGS sequence"/>
</dbReference>
<protein>
    <submittedName>
        <fullName evidence="1">Uncharacterized protein</fullName>
    </submittedName>
</protein>
<keyword evidence="2" id="KW-1185">Reference proteome</keyword>
<gene>
    <name evidence="1" type="ORF">JD82_02981</name>
</gene>
<evidence type="ECO:0000313" key="1">
    <source>
        <dbReference type="EMBL" id="TWH21127.1"/>
    </source>
</evidence>
<comment type="caution">
    <text evidence="1">The sequence shown here is derived from an EMBL/GenBank/DDBJ whole genome shotgun (WGS) entry which is preliminary data.</text>
</comment>
<accession>A0A660CGX6</accession>
<name>A0A660CGX6_9PSEU</name>
<proteinExistence type="predicted"/>